<dbReference type="PANTHER" id="PTHR44103">
    <property type="entry name" value="PROPROTEIN CONVERTASE P"/>
    <property type="match status" value="1"/>
</dbReference>
<reference evidence="3" key="2">
    <citation type="submission" date="2020-10" db="EMBL/GenBank/DDBJ databases">
        <authorList>
            <person name="Peck L.D."/>
            <person name="Nowell R.W."/>
            <person name="Flood J."/>
            <person name="Ryan M.J."/>
            <person name="Barraclough T.G."/>
        </authorList>
    </citation>
    <scope>NUCLEOTIDE SEQUENCE</scope>
    <source>
        <strain evidence="3">IMI 127659i</strain>
    </source>
</reference>
<dbReference type="Proteomes" id="UP000750502">
    <property type="component" value="Unassembled WGS sequence"/>
</dbReference>
<keyword evidence="4" id="KW-1185">Reference proteome</keyword>
<organism evidence="3 4">
    <name type="scientific">Fusarium xylarioides</name>
    <dbReference type="NCBI Taxonomy" id="221167"/>
    <lineage>
        <taxon>Eukaryota</taxon>
        <taxon>Fungi</taxon>
        <taxon>Dikarya</taxon>
        <taxon>Ascomycota</taxon>
        <taxon>Pezizomycotina</taxon>
        <taxon>Sordariomycetes</taxon>
        <taxon>Hypocreomycetidae</taxon>
        <taxon>Hypocreales</taxon>
        <taxon>Nectriaceae</taxon>
        <taxon>Fusarium</taxon>
        <taxon>Fusarium fujikuroi species complex</taxon>
    </lineage>
</organism>
<dbReference type="Pfam" id="PF13517">
    <property type="entry name" value="FG-GAP_3"/>
    <property type="match status" value="1"/>
</dbReference>
<comment type="caution">
    <text evidence="3">The sequence shown here is derived from an EMBL/GenBank/DDBJ whole genome shotgun (WGS) entry which is preliminary data.</text>
</comment>
<dbReference type="EMBL" id="JADFTT010000172">
    <property type="protein sequence ID" value="KAG5766083.1"/>
    <property type="molecule type" value="Genomic_DNA"/>
</dbReference>
<feature type="region of interest" description="Disordered" evidence="2">
    <location>
        <begin position="439"/>
        <end position="482"/>
    </location>
</feature>
<accession>A0A9P7HTK6</accession>
<dbReference type="SUPFAM" id="SSF69318">
    <property type="entry name" value="Integrin alpha N-terminal domain"/>
    <property type="match status" value="1"/>
</dbReference>
<evidence type="ECO:0000313" key="3">
    <source>
        <dbReference type="EMBL" id="KAG5766083.1"/>
    </source>
</evidence>
<sequence>MGILNPAPKFESIGQVIGGFDGLKATDVRIADIDGDGRADFCLVKSAGEISCSRNGGWGDKPQWQGFSTVKSIRRTVFNTAQPDKSGIILADLNEDFRSDVMYIGDHGQVSTWINNRGSGSGIVPKWRSGGQTHAGQAVTGIQDSIKFGRIYGSNRLDYIFLKEEKDHFDVVVWQNQGAGGTKLKADGNYYCDMRGTGSDDYVWIYQDGHAAKINVNIHSSPAWGHDTKIELRVPGPRNGIHLADWTGDGRCDVIVQNKATGHLTVYKNQYDKGADRISFDGGTAVGTDCNQGWGVGIFDLGMRFHDIDGDGRADALCIKKNGRITGWLNKANGLESVGQIKFSEGWDRANIRFADVEASGRADLLHVDKYTGAVDVFTNNGHKAQGGSSFSWTKRGTLYNPIDRGENMHLTNQGGKGRADLVKVDPQTNKAWTYWNRCSSTGGEDSPPTNDPGLPKTGGGSVGDDIPIIDLPGNGEDHSGEVCDRTYQTNSTDVMHKTWKDSGSADWWDK</sequence>
<dbReference type="OrthoDB" id="5103848at2759"/>
<evidence type="ECO:0000256" key="1">
    <source>
        <dbReference type="ARBA" id="ARBA00022729"/>
    </source>
</evidence>
<dbReference type="AlphaFoldDB" id="A0A9P7HTK6"/>
<dbReference type="PANTHER" id="PTHR44103:SF1">
    <property type="entry name" value="PROPROTEIN CONVERTASE P"/>
    <property type="match status" value="1"/>
</dbReference>
<protein>
    <submittedName>
        <fullName evidence="3">Uncharacterized protein</fullName>
    </submittedName>
</protein>
<keyword evidence="1" id="KW-0732">Signal</keyword>
<evidence type="ECO:0000313" key="4">
    <source>
        <dbReference type="Proteomes" id="UP000750502"/>
    </source>
</evidence>
<dbReference type="InterPro" id="IPR028994">
    <property type="entry name" value="Integrin_alpha_N"/>
</dbReference>
<dbReference type="InterPro" id="IPR013517">
    <property type="entry name" value="FG-GAP"/>
</dbReference>
<reference evidence="3" key="1">
    <citation type="journal article" date="2020" name="bioRxiv">
        <title>Historical genomics reveals the evolutionary mechanisms behind multiple outbreaks of the host-specific coffee wilt pathogen Fusarium xylarioides.</title>
        <authorList>
            <person name="Peck D."/>
            <person name="Nowell R.W."/>
            <person name="Flood J."/>
            <person name="Ryan M.J."/>
            <person name="Barraclough T.G."/>
        </authorList>
    </citation>
    <scope>NUCLEOTIDE SEQUENCE</scope>
    <source>
        <strain evidence="3">IMI 127659i</strain>
    </source>
</reference>
<name>A0A9P7HTK6_9HYPO</name>
<gene>
    <name evidence="3" type="ORF">H9Q72_005833</name>
</gene>
<evidence type="ECO:0000256" key="2">
    <source>
        <dbReference type="SAM" id="MobiDB-lite"/>
    </source>
</evidence>
<proteinExistence type="predicted"/>